<evidence type="ECO:0000256" key="2">
    <source>
        <dbReference type="ARBA" id="ARBA00023157"/>
    </source>
</evidence>
<dbReference type="GO" id="GO:0072562">
    <property type="term" value="C:blood microparticle"/>
    <property type="evidence" value="ECO:0007669"/>
    <property type="project" value="TreeGrafter"/>
</dbReference>
<evidence type="ECO:0000259" key="5">
    <source>
        <dbReference type="SMART" id="SM00043"/>
    </source>
</evidence>
<reference evidence="6 7" key="1">
    <citation type="submission" date="2019-06" db="EMBL/GenBank/DDBJ databases">
        <title>A chromosome-scale genome assembly of the European perch, Perca fluviatilis.</title>
        <authorList>
            <person name="Roques C."/>
            <person name="Zahm M."/>
            <person name="Cabau C."/>
            <person name="Klopp C."/>
            <person name="Bouchez O."/>
            <person name="Donnadieu C."/>
            <person name="Kuhl H."/>
            <person name="Gislard M."/>
            <person name="Guendouz S."/>
            <person name="Journot L."/>
            <person name="Haffray P."/>
            <person name="Bestin A."/>
            <person name="Morvezen R."/>
            <person name="Feron R."/>
            <person name="Wen M."/>
            <person name="Jouanno E."/>
            <person name="Herpin A."/>
            <person name="Schartl M."/>
            <person name="Postlethwait J."/>
            <person name="Schaerlinger B."/>
            <person name="Chardard D."/>
            <person name="Lecocq T."/>
            <person name="Poncet C."/>
            <person name="Jaffrelo L."/>
            <person name="Lampietro C."/>
            <person name="Guiguen Y."/>
        </authorList>
    </citation>
    <scope>NUCLEOTIDE SEQUENCE [LARGE SCALE GENOMIC DNA]</scope>
    <source>
        <tissue evidence="6">Blood</tissue>
    </source>
</reference>
<dbReference type="InterPro" id="IPR000010">
    <property type="entry name" value="Cystatin_dom"/>
</dbReference>
<dbReference type="SMART" id="SM00043">
    <property type="entry name" value="CY"/>
    <property type="match status" value="1"/>
</dbReference>
<feature type="chain" id="PRO_5025461052" description="Cystatin domain-containing protein" evidence="4">
    <location>
        <begin position="20"/>
        <end position="372"/>
    </location>
</feature>
<keyword evidence="7" id="KW-1185">Reference proteome</keyword>
<comment type="caution">
    <text evidence="6">The sequence shown here is derived from an EMBL/GenBank/DDBJ whole genome shotgun (WGS) entry which is preliminary data.</text>
</comment>
<dbReference type="AlphaFoldDB" id="A0A6A5F4Z1"/>
<evidence type="ECO:0000256" key="4">
    <source>
        <dbReference type="SAM" id="SignalP"/>
    </source>
</evidence>
<dbReference type="InterPro" id="IPR046350">
    <property type="entry name" value="Cystatin_sf"/>
</dbReference>
<evidence type="ECO:0000256" key="3">
    <source>
        <dbReference type="ARBA" id="ARBA00023180"/>
    </source>
</evidence>
<evidence type="ECO:0000256" key="1">
    <source>
        <dbReference type="ARBA" id="ARBA00022729"/>
    </source>
</evidence>
<sequence length="372" mass="40655">MKGFHIVVLLSSAVLLVSAAPALELVTCTAESEAAAARLAMHRINENHRHGYKFRLQEIQGNKGEKTDDGCNLELQLNLLETVCHVVNPKHFEDCQIRGEAGRAVMANCTVKMSVKNNDANVTNKTNKEMVRICPDCPRLDSLNSTEGLKYVNEAVSKFNQNATNQHYYILKEVGRLKVGYIHTVGMAYYAEFALVETHCPMGSRINPEACKPLCPDRAHHAFCKSTYFRQTGLQSVECEFYPPSNTTALGPGEQEPVCRHHAVADLPLDAYCLPLVAMAILPMLAMAPLPTEVMAIHPVPVALLTMVAMAILTKKSSIIGPHSVPITTSKPSIAAMDRTQLSTPFAPGLVLGATPALEARTEIHHTTLKQP</sequence>
<dbReference type="SUPFAM" id="SSF54403">
    <property type="entry name" value="Cystatin/monellin"/>
    <property type="match status" value="2"/>
</dbReference>
<dbReference type="Pfam" id="PF00031">
    <property type="entry name" value="Cystatin"/>
    <property type="match status" value="1"/>
</dbReference>
<evidence type="ECO:0000313" key="7">
    <source>
        <dbReference type="Proteomes" id="UP000465112"/>
    </source>
</evidence>
<name>A0A6A5F4Z1_PERFL</name>
<feature type="domain" description="Cystatin" evidence="5">
    <location>
        <begin position="133"/>
        <end position="240"/>
    </location>
</feature>
<dbReference type="PANTHER" id="PTHR13814:SF6">
    <property type="entry name" value="ALPHA-2-HS-GLYCOPROTEIN"/>
    <property type="match status" value="1"/>
</dbReference>
<proteinExistence type="predicted"/>
<dbReference type="Gene3D" id="3.10.450.10">
    <property type="match status" value="2"/>
</dbReference>
<dbReference type="GO" id="GO:0004869">
    <property type="term" value="F:cysteine-type endopeptidase inhibitor activity"/>
    <property type="evidence" value="ECO:0007669"/>
    <property type="project" value="InterPro"/>
</dbReference>
<feature type="signal peptide" evidence="4">
    <location>
        <begin position="1"/>
        <end position="19"/>
    </location>
</feature>
<dbReference type="GO" id="GO:0031012">
    <property type="term" value="C:extracellular matrix"/>
    <property type="evidence" value="ECO:0007669"/>
    <property type="project" value="TreeGrafter"/>
</dbReference>
<organism evidence="6 7">
    <name type="scientific">Perca fluviatilis</name>
    <name type="common">European perch</name>
    <dbReference type="NCBI Taxonomy" id="8168"/>
    <lineage>
        <taxon>Eukaryota</taxon>
        <taxon>Metazoa</taxon>
        <taxon>Chordata</taxon>
        <taxon>Craniata</taxon>
        <taxon>Vertebrata</taxon>
        <taxon>Euteleostomi</taxon>
        <taxon>Actinopterygii</taxon>
        <taxon>Neopterygii</taxon>
        <taxon>Teleostei</taxon>
        <taxon>Neoteleostei</taxon>
        <taxon>Acanthomorphata</taxon>
        <taxon>Eupercaria</taxon>
        <taxon>Perciformes</taxon>
        <taxon>Percoidei</taxon>
        <taxon>Percidae</taxon>
        <taxon>Percinae</taxon>
        <taxon>Perca</taxon>
    </lineage>
</organism>
<keyword evidence="3" id="KW-0325">Glycoprotein</keyword>
<evidence type="ECO:0000313" key="6">
    <source>
        <dbReference type="EMBL" id="KAF1386059.1"/>
    </source>
</evidence>
<keyword evidence="2" id="KW-1015">Disulfide bond</keyword>
<protein>
    <recommendedName>
        <fullName evidence="5">Cystatin domain-containing protein</fullName>
    </recommendedName>
</protein>
<gene>
    <name evidence="6" type="ORF">PFLUV_G00114230</name>
</gene>
<dbReference type="EMBL" id="VHII01000009">
    <property type="protein sequence ID" value="KAF1386059.1"/>
    <property type="molecule type" value="Genomic_DNA"/>
</dbReference>
<dbReference type="InterPro" id="IPR050735">
    <property type="entry name" value="Kininogen_Fetuin_HRG"/>
</dbReference>
<dbReference type="PANTHER" id="PTHR13814">
    <property type="entry name" value="FETUIN"/>
    <property type="match status" value="1"/>
</dbReference>
<accession>A0A6A5F4Z1</accession>
<keyword evidence="1 4" id="KW-0732">Signal</keyword>
<dbReference type="Proteomes" id="UP000465112">
    <property type="component" value="Chromosome 9"/>
</dbReference>